<dbReference type="AlphaFoldDB" id="A0A2P4PLJ7"/>
<dbReference type="PANTHER" id="PTHR44329">
    <property type="entry name" value="SERINE/THREONINE-PROTEIN KINASE TNNI3K-RELATED"/>
    <property type="match status" value="1"/>
</dbReference>
<sequence>MSYAKKGSLRKCLSDIIKFKWQDKLQLLKKIILGLKVIHESNLTHCDFHDGNILISDDYNELFIIDLGLCKPISDFQNSDNNEVYGVLPYMDPEILRNRPYTRASDIYSFSMIMWELTSGIPPFKDKAHDHLLILSICKGERPEIMKNTPKCYIDLMKKCWDLNPSNRPTIKMLENIISEWIRCIDKYYEVNWGRNHKYVPNIDNSLKNDMSEFVEANEALVQEQANISTIQSHPQAYYASRKLTEILVQEVTQCFDCKIDD</sequence>
<proteinExistence type="predicted"/>
<keyword evidence="3" id="KW-1185">Reference proteome</keyword>
<evidence type="ECO:0000313" key="3">
    <source>
        <dbReference type="Proteomes" id="UP000018888"/>
    </source>
</evidence>
<dbReference type="SUPFAM" id="SSF56112">
    <property type="entry name" value="Protein kinase-like (PK-like)"/>
    <property type="match status" value="1"/>
</dbReference>
<dbReference type="EMBL" id="AUPC02000195">
    <property type="protein sequence ID" value="POG66262.1"/>
    <property type="molecule type" value="Genomic_DNA"/>
</dbReference>
<dbReference type="InterPro" id="IPR051681">
    <property type="entry name" value="Ser/Thr_Kinases-Pseudokinases"/>
</dbReference>
<dbReference type="InterPro" id="IPR000719">
    <property type="entry name" value="Prot_kinase_dom"/>
</dbReference>
<evidence type="ECO:0000313" key="2">
    <source>
        <dbReference type="EMBL" id="POG66262.1"/>
    </source>
</evidence>
<dbReference type="Gene3D" id="1.10.510.10">
    <property type="entry name" value="Transferase(Phosphotransferase) domain 1"/>
    <property type="match status" value="1"/>
</dbReference>
<reference evidence="2 3" key="1">
    <citation type="journal article" date="2013" name="Proc. Natl. Acad. Sci. U.S.A.">
        <title>Genome of an arbuscular mycorrhizal fungus provides insight into the oldest plant symbiosis.</title>
        <authorList>
            <person name="Tisserant E."/>
            <person name="Malbreil M."/>
            <person name="Kuo A."/>
            <person name="Kohler A."/>
            <person name="Symeonidi A."/>
            <person name="Balestrini R."/>
            <person name="Charron P."/>
            <person name="Duensing N."/>
            <person name="Frei Dit Frey N."/>
            <person name="Gianinazzi-Pearson V."/>
            <person name="Gilbert L.B."/>
            <person name="Handa Y."/>
            <person name="Herr J.R."/>
            <person name="Hijri M."/>
            <person name="Koul R."/>
            <person name="Kawaguchi M."/>
            <person name="Krajinski F."/>
            <person name="Lammers P.J."/>
            <person name="Masclaux F.G."/>
            <person name="Murat C."/>
            <person name="Morin E."/>
            <person name="Ndikumana S."/>
            <person name="Pagni M."/>
            <person name="Petitpierre D."/>
            <person name="Requena N."/>
            <person name="Rosikiewicz P."/>
            <person name="Riley R."/>
            <person name="Saito K."/>
            <person name="San Clemente H."/>
            <person name="Shapiro H."/>
            <person name="van Tuinen D."/>
            <person name="Becard G."/>
            <person name="Bonfante P."/>
            <person name="Paszkowski U."/>
            <person name="Shachar-Hill Y.Y."/>
            <person name="Tuskan G.A."/>
            <person name="Young P.W."/>
            <person name="Sanders I.R."/>
            <person name="Henrissat B."/>
            <person name="Rensing S.A."/>
            <person name="Grigoriev I.V."/>
            <person name="Corradi N."/>
            <person name="Roux C."/>
            <person name="Martin F."/>
        </authorList>
    </citation>
    <scope>NUCLEOTIDE SEQUENCE [LARGE SCALE GENOMIC DNA]</scope>
    <source>
        <strain evidence="2 3">DAOM 197198</strain>
    </source>
</reference>
<name>A0A2P4PLJ7_RHIID</name>
<protein>
    <submittedName>
        <fullName evidence="2">Kinase-like domain-containing protein</fullName>
    </submittedName>
</protein>
<dbReference type="Proteomes" id="UP000018888">
    <property type="component" value="Unassembled WGS sequence"/>
</dbReference>
<dbReference type="InterPro" id="IPR011009">
    <property type="entry name" value="Kinase-like_dom_sf"/>
</dbReference>
<dbReference type="GO" id="GO:0005524">
    <property type="term" value="F:ATP binding"/>
    <property type="evidence" value="ECO:0007669"/>
    <property type="project" value="InterPro"/>
</dbReference>
<reference evidence="2 3" key="2">
    <citation type="journal article" date="2018" name="New Phytol.">
        <title>High intraspecific genome diversity in the model arbuscular mycorrhizal symbiont Rhizophagus irregularis.</title>
        <authorList>
            <person name="Chen E.C.H."/>
            <person name="Morin E."/>
            <person name="Beaudet D."/>
            <person name="Noel J."/>
            <person name="Yildirir G."/>
            <person name="Ndikumana S."/>
            <person name="Charron P."/>
            <person name="St-Onge C."/>
            <person name="Giorgi J."/>
            <person name="Kruger M."/>
            <person name="Marton T."/>
            <person name="Ropars J."/>
            <person name="Grigoriev I.V."/>
            <person name="Hainaut M."/>
            <person name="Henrissat B."/>
            <person name="Roux C."/>
            <person name="Martin F."/>
            <person name="Corradi N."/>
        </authorList>
    </citation>
    <scope>NUCLEOTIDE SEQUENCE [LARGE SCALE GENOMIC DNA]</scope>
    <source>
        <strain evidence="2 3">DAOM 197198</strain>
    </source>
</reference>
<gene>
    <name evidence="2" type="ORF">GLOIN_2v367587</name>
</gene>
<accession>A0A2P4PLJ7</accession>
<comment type="caution">
    <text evidence="2">The sequence shown here is derived from an EMBL/GenBank/DDBJ whole genome shotgun (WGS) entry which is preliminary data.</text>
</comment>
<dbReference type="PROSITE" id="PS50011">
    <property type="entry name" value="PROTEIN_KINASE_DOM"/>
    <property type="match status" value="1"/>
</dbReference>
<feature type="domain" description="Protein kinase" evidence="1">
    <location>
        <begin position="1"/>
        <end position="182"/>
    </location>
</feature>
<evidence type="ECO:0000259" key="1">
    <source>
        <dbReference type="PROSITE" id="PS50011"/>
    </source>
</evidence>
<organism evidence="2 3">
    <name type="scientific">Rhizophagus irregularis (strain DAOM 181602 / DAOM 197198 / MUCL 43194)</name>
    <name type="common">Arbuscular mycorrhizal fungus</name>
    <name type="synonym">Glomus intraradices</name>
    <dbReference type="NCBI Taxonomy" id="747089"/>
    <lineage>
        <taxon>Eukaryota</taxon>
        <taxon>Fungi</taxon>
        <taxon>Fungi incertae sedis</taxon>
        <taxon>Mucoromycota</taxon>
        <taxon>Glomeromycotina</taxon>
        <taxon>Glomeromycetes</taxon>
        <taxon>Glomerales</taxon>
        <taxon>Glomeraceae</taxon>
        <taxon>Rhizophagus</taxon>
    </lineage>
</organism>
<dbReference type="Pfam" id="PF00069">
    <property type="entry name" value="Pkinase"/>
    <property type="match status" value="1"/>
</dbReference>
<dbReference type="GO" id="GO:0004674">
    <property type="term" value="F:protein serine/threonine kinase activity"/>
    <property type="evidence" value="ECO:0007669"/>
    <property type="project" value="TreeGrafter"/>
</dbReference>